<sequence length="68" mass="7047">MSNLMVLRSWNSMMECNIVAAYSSSSSCGSGSSAEAPSMQSCLFSSGLFLAVATGDDVLLVRSPPSYG</sequence>
<organism evidence="1 2">
    <name type="scientific">Sphagnum jensenii</name>
    <dbReference type="NCBI Taxonomy" id="128206"/>
    <lineage>
        <taxon>Eukaryota</taxon>
        <taxon>Viridiplantae</taxon>
        <taxon>Streptophyta</taxon>
        <taxon>Embryophyta</taxon>
        <taxon>Bryophyta</taxon>
        <taxon>Sphagnophytina</taxon>
        <taxon>Sphagnopsida</taxon>
        <taxon>Sphagnales</taxon>
        <taxon>Sphagnaceae</taxon>
        <taxon>Sphagnum</taxon>
    </lineage>
</organism>
<gene>
    <name evidence="1" type="ORF">CSSPJE1EN1_LOCUS15070</name>
</gene>
<dbReference type="EMBL" id="OZ020097">
    <property type="protein sequence ID" value="CAK9269592.1"/>
    <property type="molecule type" value="Genomic_DNA"/>
</dbReference>
<keyword evidence="2" id="KW-1185">Reference proteome</keyword>
<evidence type="ECO:0000313" key="2">
    <source>
        <dbReference type="Proteomes" id="UP001497444"/>
    </source>
</evidence>
<proteinExistence type="predicted"/>
<reference evidence="1 2" key="1">
    <citation type="submission" date="2024-02" db="EMBL/GenBank/DDBJ databases">
        <authorList>
            <consortium name="ELIXIR-Norway"/>
            <consortium name="Elixir Norway"/>
        </authorList>
    </citation>
    <scope>NUCLEOTIDE SEQUENCE [LARGE SCALE GENOMIC DNA]</scope>
</reference>
<dbReference type="Proteomes" id="UP001497444">
    <property type="component" value="Chromosome 2"/>
</dbReference>
<evidence type="ECO:0000313" key="1">
    <source>
        <dbReference type="EMBL" id="CAK9269592.1"/>
    </source>
</evidence>
<protein>
    <submittedName>
        <fullName evidence="1">Uncharacterized protein</fullName>
    </submittedName>
</protein>
<accession>A0ABP0WW38</accession>
<name>A0ABP0WW38_9BRYO</name>